<evidence type="ECO:0000313" key="4">
    <source>
        <dbReference type="Proteomes" id="UP000011087"/>
    </source>
</evidence>
<dbReference type="RefSeq" id="XP_005819933.1">
    <property type="nucleotide sequence ID" value="XM_005819876.1"/>
</dbReference>
<evidence type="ECO:0000313" key="3">
    <source>
        <dbReference type="EnsemblProtists" id="EKX32953"/>
    </source>
</evidence>
<evidence type="ECO:0000313" key="2">
    <source>
        <dbReference type="EMBL" id="EKX32953.1"/>
    </source>
</evidence>
<dbReference type="AlphaFoldDB" id="L1I9P9"/>
<reference evidence="4" key="2">
    <citation type="submission" date="2012-11" db="EMBL/GenBank/DDBJ databases">
        <authorList>
            <person name="Kuo A."/>
            <person name="Curtis B.A."/>
            <person name="Tanifuji G."/>
            <person name="Burki F."/>
            <person name="Gruber A."/>
            <person name="Irimia M."/>
            <person name="Maruyama S."/>
            <person name="Arias M.C."/>
            <person name="Ball S.G."/>
            <person name="Gile G.H."/>
            <person name="Hirakawa Y."/>
            <person name="Hopkins J.F."/>
            <person name="Rensing S.A."/>
            <person name="Schmutz J."/>
            <person name="Symeonidi A."/>
            <person name="Elias M."/>
            <person name="Eveleigh R.J."/>
            <person name="Herman E.K."/>
            <person name="Klute M.J."/>
            <person name="Nakayama T."/>
            <person name="Obornik M."/>
            <person name="Reyes-Prieto A."/>
            <person name="Armbrust E.V."/>
            <person name="Aves S.J."/>
            <person name="Beiko R.G."/>
            <person name="Coutinho P."/>
            <person name="Dacks J.B."/>
            <person name="Durnford D.G."/>
            <person name="Fast N.M."/>
            <person name="Green B.R."/>
            <person name="Grisdale C."/>
            <person name="Hempe F."/>
            <person name="Henrissat B."/>
            <person name="Hoppner M.P."/>
            <person name="Ishida K.-I."/>
            <person name="Kim E."/>
            <person name="Koreny L."/>
            <person name="Kroth P.G."/>
            <person name="Liu Y."/>
            <person name="Malik S.-B."/>
            <person name="Maier U.G."/>
            <person name="McRose D."/>
            <person name="Mock T."/>
            <person name="Neilson J.A."/>
            <person name="Onodera N.T."/>
            <person name="Poole A.M."/>
            <person name="Pritham E.J."/>
            <person name="Richards T.A."/>
            <person name="Rocap G."/>
            <person name="Roy S.W."/>
            <person name="Sarai C."/>
            <person name="Schaack S."/>
            <person name="Shirato S."/>
            <person name="Slamovits C.H."/>
            <person name="Spencer D.F."/>
            <person name="Suzuki S."/>
            <person name="Worden A.Z."/>
            <person name="Zauner S."/>
            <person name="Barry K."/>
            <person name="Bell C."/>
            <person name="Bharti A.K."/>
            <person name="Crow J.A."/>
            <person name="Grimwood J."/>
            <person name="Kramer R."/>
            <person name="Lindquist E."/>
            <person name="Lucas S."/>
            <person name="Salamov A."/>
            <person name="McFadden G.I."/>
            <person name="Lane C.E."/>
            <person name="Keeling P.J."/>
            <person name="Gray M.W."/>
            <person name="Grigoriev I.V."/>
            <person name="Archibald J.M."/>
        </authorList>
    </citation>
    <scope>NUCLEOTIDE SEQUENCE</scope>
    <source>
        <strain evidence="4">CCMP2712</strain>
    </source>
</reference>
<proteinExistence type="predicted"/>
<dbReference type="EMBL" id="JH993163">
    <property type="protein sequence ID" value="EKX32953.1"/>
    <property type="molecule type" value="Genomic_DNA"/>
</dbReference>
<gene>
    <name evidence="2" type="ORF">GUITHDRAFT_156198</name>
</gene>
<feature type="region of interest" description="Disordered" evidence="1">
    <location>
        <begin position="64"/>
        <end position="86"/>
    </location>
</feature>
<dbReference type="GeneID" id="17289672"/>
<protein>
    <submittedName>
        <fullName evidence="2 3">Uncharacterized protein</fullName>
    </submittedName>
</protein>
<dbReference type="KEGG" id="gtt:GUITHDRAFT_156198"/>
<dbReference type="HOGENOM" id="CLU_1690065_0_0_1"/>
<dbReference type="Proteomes" id="UP000011087">
    <property type="component" value="Unassembled WGS sequence"/>
</dbReference>
<organism evidence="2">
    <name type="scientific">Guillardia theta (strain CCMP2712)</name>
    <name type="common">Cryptophyte</name>
    <dbReference type="NCBI Taxonomy" id="905079"/>
    <lineage>
        <taxon>Eukaryota</taxon>
        <taxon>Cryptophyceae</taxon>
        <taxon>Pyrenomonadales</taxon>
        <taxon>Geminigeraceae</taxon>
        <taxon>Guillardia</taxon>
    </lineage>
</organism>
<keyword evidence="4" id="KW-1185">Reference proteome</keyword>
<dbReference type="EnsemblProtists" id="EKX32953">
    <property type="protein sequence ID" value="EKX32953"/>
    <property type="gene ID" value="GUITHDRAFT_156198"/>
</dbReference>
<accession>L1I9P9</accession>
<evidence type="ECO:0000256" key="1">
    <source>
        <dbReference type="SAM" id="MobiDB-lite"/>
    </source>
</evidence>
<reference evidence="2 4" key="1">
    <citation type="journal article" date="2012" name="Nature">
        <title>Algal genomes reveal evolutionary mosaicism and the fate of nucleomorphs.</title>
        <authorList>
            <consortium name="DOE Joint Genome Institute"/>
            <person name="Curtis B.A."/>
            <person name="Tanifuji G."/>
            <person name="Burki F."/>
            <person name="Gruber A."/>
            <person name="Irimia M."/>
            <person name="Maruyama S."/>
            <person name="Arias M.C."/>
            <person name="Ball S.G."/>
            <person name="Gile G.H."/>
            <person name="Hirakawa Y."/>
            <person name="Hopkins J.F."/>
            <person name="Kuo A."/>
            <person name="Rensing S.A."/>
            <person name="Schmutz J."/>
            <person name="Symeonidi A."/>
            <person name="Elias M."/>
            <person name="Eveleigh R.J."/>
            <person name="Herman E.K."/>
            <person name="Klute M.J."/>
            <person name="Nakayama T."/>
            <person name="Obornik M."/>
            <person name="Reyes-Prieto A."/>
            <person name="Armbrust E.V."/>
            <person name="Aves S.J."/>
            <person name="Beiko R.G."/>
            <person name="Coutinho P."/>
            <person name="Dacks J.B."/>
            <person name="Durnford D.G."/>
            <person name="Fast N.M."/>
            <person name="Green B.R."/>
            <person name="Grisdale C.J."/>
            <person name="Hempel F."/>
            <person name="Henrissat B."/>
            <person name="Hoppner M.P."/>
            <person name="Ishida K."/>
            <person name="Kim E."/>
            <person name="Koreny L."/>
            <person name="Kroth P.G."/>
            <person name="Liu Y."/>
            <person name="Malik S.B."/>
            <person name="Maier U.G."/>
            <person name="McRose D."/>
            <person name="Mock T."/>
            <person name="Neilson J.A."/>
            <person name="Onodera N.T."/>
            <person name="Poole A.M."/>
            <person name="Pritham E.J."/>
            <person name="Richards T.A."/>
            <person name="Rocap G."/>
            <person name="Roy S.W."/>
            <person name="Sarai C."/>
            <person name="Schaack S."/>
            <person name="Shirato S."/>
            <person name="Slamovits C.H."/>
            <person name="Spencer D.F."/>
            <person name="Suzuki S."/>
            <person name="Worden A.Z."/>
            <person name="Zauner S."/>
            <person name="Barry K."/>
            <person name="Bell C."/>
            <person name="Bharti A.K."/>
            <person name="Crow J.A."/>
            <person name="Grimwood J."/>
            <person name="Kramer R."/>
            <person name="Lindquist E."/>
            <person name="Lucas S."/>
            <person name="Salamov A."/>
            <person name="McFadden G.I."/>
            <person name="Lane C.E."/>
            <person name="Keeling P.J."/>
            <person name="Gray M.W."/>
            <person name="Grigoriev I.V."/>
            <person name="Archibald J.M."/>
        </authorList>
    </citation>
    <scope>NUCLEOTIDE SEQUENCE</scope>
    <source>
        <strain evidence="2 4">CCMP2712</strain>
    </source>
</reference>
<name>L1I9P9_GUITC</name>
<dbReference type="PaxDb" id="55529-EKX32953"/>
<sequence>MESFDNLTEEEFSLMFQKNPKIFEVLLDIHKQLQALFTESFKKAQTEIPLTVISKYFNEDLDQATSRASTARSVGKKSAKTESRPTYNAYRPVKGFRAIRRLSRDDDLIFMEMRRGRNSPMGSARKFSKDDISIEEVKHQQKKLTEWLDDRTVHDF</sequence>
<reference evidence="3" key="3">
    <citation type="submission" date="2016-03" db="UniProtKB">
        <authorList>
            <consortium name="EnsemblProtists"/>
        </authorList>
    </citation>
    <scope>IDENTIFICATION</scope>
</reference>